<sequence length="656" mass="69204">MGLALVASLSLISGCTAEAVPTPRRDGGVPAGGFRLVAFDSCGQAMRQLKTAAKAYVGPWGFGPGGDFRTFGRAEQAGVPAAAKQADAVPEANAAGAGTPGHSGTNTHEAGVDEPDLVKTDGKRIVSVTRGKLYVIDPATRRLTGELELAPGADGWTDGSLLLHGDRALVLLREGWAAIAKPAIPEGRPAAAGPARGDIVGPRLVMVDLAGAPKVIGEYRIDGSLVDARQVGTMVRVVVRSAPRLTFPHRERATDAQRTAANREIIDRSTVDDWVPRYEVTSGERTSTGRVGCERVSRPASYSGTSLVTVLSFDLAAAMLGAGDPVTVLADGDTVYSTGDRLYVANDQRWRVLPMLTARDVAPDPRDETTEIYQFDTGGAGAPRYVAAATVPGWLVNQYAMSEWDGHLRVATTRGRTWGTKPDSTSSVYVLRADGSTLAQVGKVTGLGRGERIHAVRFVGGTGYVVTFRQTDPLYTVDLRDPTAPKVSGELKINGYSAYLHPVGEGRLLGVGQEATDQGRVQGTQLSLFDVADPVEPSRIAQYHVRQGHSEAEFDPHAFLYWPAERLVVVPLTVHGSAAVGKPGLPSNLALALRVGDGGFTEAGTVDHTLGGGPPGDVVMIRRSLVVDGVLWTVSDAGLKATSLTTMKTLGWLRTA</sequence>
<dbReference type="STRING" id="47854.GA0070603_1076"/>
<dbReference type="InterPro" id="IPR019198">
    <property type="entry name" value="Beta_propeller_containing"/>
</dbReference>
<feature type="region of interest" description="Disordered" evidence="1">
    <location>
        <begin position="92"/>
        <end position="114"/>
    </location>
</feature>
<evidence type="ECO:0000256" key="2">
    <source>
        <dbReference type="SAM" id="SignalP"/>
    </source>
</evidence>
<dbReference type="EMBL" id="FMIB01000002">
    <property type="protein sequence ID" value="SCL50815.1"/>
    <property type="molecule type" value="Genomic_DNA"/>
</dbReference>
<dbReference type="Pfam" id="PF09826">
    <property type="entry name" value="Beta_propel"/>
    <property type="match status" value="1"/>
</dbReference>
<feature type="signal peptide" evidence="2">
    <location>
        <begin position="1"/>
        <end position="19"/>
    </location>
</feature>
<organism evidence="3 4">
    <name type="scientific">Micromonospora chersina</name>
    <dbReference type="NCBI Taxonomy" id="47854"/>
    <lineage>
        <taxon>Bacteria</taxon>
        <taxon>Bacillati</taxon>
        <taxon>Actinomycetota</taxon>
        <taxon>Actinomycetes</taxon>
        <taxon>Micromonosporales</taxon>
        <taxon>Micromonosporaceae</taxon>
        <taxon>Micromonospora</taxon>
    </lineage>
</organism>
<protein>
    <submittedName>
        <fullName evidence="3">Beta propeller domain-containing protein</fullName>
    </submittedName>
</protein>
<dbReference type="GeneID" id="43277743"/>
<name>A0A1C6U9P5_9ACTN</name>
<feature type="chain" id="PRO_5008747591" evidence="2">
    <location>
        <begin position="20"/>
        <end position="656"/>
    </location>
</feature>
<evidence type="ECO:0000256" key="1">
    <source>
        <dbReference type="SAM" id="MobiDB-lite"/>
    </source>
</evidence>
<gene>
    <name evidence="3" type="ORF">GA0070603_1076</name>
</gene>
<dbReference type="Proteomes" id="UP000198605">
    <property type="component" value="Unassembled WGS sequence"/>
</dbReference>
<keyword evidence="4" id="KW-1185">Reference proteome</keyword>
<keyword evidence="2" id="KW-0732">Signal</keyword>
<evidence type="ECO:0000313" key="3">
    <source>
        <dbReference type="EMBL" id="SCL50815.1"/>
    </source>
</evidence>
<dbReference type="RefSeq" id="WP_244282414.1">
    <property type="nucleotide sequence ID" value="NZ_FMIB01000002.1"/>
</dbReference>
<dbReference type="AlphaFoldDB" id="A0A1C6U9P5"/>
<proteinExistence type="predicted"/>
<reference evidence="4" key="1">
    <citation type="submission" date="2016-06" db="EMBL/GenBank/DDBJ databases">
        <authorList>
            <person name="Varghese N."/>
            <person name="Submissions Spin"/>
        </authorList>
    </citation>
    <scope>NUCLEOTIDE SEQUENCE [LARGE SCALE GENOMIC DNA]</scope>
    <source>
        <strain evidence="4">DSM 44151</strain>
    </source>
</reference>
<evidence type="ECO:0000313" key="4">
    <source>
        <dbReference type="Proteomes" id="UP000198605"/>
    </source>
</evidence>
<accession>A0A1C6U9P5</accession>
<dbReference type="SUPFAM" id="SSF82171">
    <property type="entry name" value="DPP6 N-terminal domain-like"/>
    <property type="match status" value="1"/>
</dbReference>